<keyword evidence="1" id="KW-0472">Membrane</keyword>
<gene>
    <name evidence="2" type="ORF">A2647_00530</name>
</gene>
<evidence type="ECO:0000256" key="1">
    <source>
        <dbReference type="SAM" id="Phobius"/>
    </source>
</evidence>
<keyword evidence="1" id="KW-1133">Transmembrane helix</keyword>
<reference evidence="2 3" key="1">
    <citation type="journal article" date="2016" name="Nat. Commun.">
        <title>Thousands of microbial genomes shed light on interconnected biogeochemical processes in an aquifer system.</title>
        <authorList>
            <person name="Anantharaman K."/>
            <person name="Brown C.T."/>
            <person name="Hug L.A."/>
            <person name="Sharon I."/>
            <person name="Castelle C.J."/>
            <person name="Probst A.J."/>
            <person name="Thomas B.C."/>
            <person name="Singh A."/>
            <person name="Wilkins M.J."/>
            <person name="Karaoz U."/>
            <person name="Brodie E.L."/>
            <person name="Williams K.H."/>
            <person name="Hubbard S.S."/>
            <person name="Banfield J.F."/>
        </authorList>
    </citation>
    <scope>NUCLEOTIDE SEQUENCE [LARGE SCALE GENOMIC DNA]</scope>
</reference>
<evidence type="ECO:0000313" key="2">
    <source>
        <dbReference type="EMBL" id="OGI66228.1"/>
    </source>
</evidence>
<name>A0A1F6V9D4_9BACT</name>
<proteinExistence type="predicted"/>
<accession>A0A1F6V9D4</accession>
<feature type="transmembrane region" description="Helical" evidence="1">
    <location>
        <begin position="7"/>
        <end position="26"/>
    </location>
</feature>
<sequence length="223" mass="24413">MNKIKEILYSSLIILIIILFGFTPVLPKAFSAINWGDLGVKMVEAGVIDKDKFENLYSRRGGLTEANKKLLYGTNNENLAVNSENSGMMLNMLWAFGLANKNPILENGPMMDPRYGGAGNFASTGGWTLAKGSAMDHYSMHSFVTLTSEQQILVEKVSKGIFRPCCQNSTYFPDCNHGMAMLGLLELMASQGATETDMHKTAQEVNALWFPPIQQKSVTGCGA</sequence>
<keyword evidence="1" id="KW-0812">Transmembrane</keyword>
<evidence type="ECO:0000313" key="3">
    <source>
        <dbReference type="Proteomes" id="UP000177370"/>
    </source>
</evidence>
<dbReference type="EMBL" id="MFTP01000002">
    <property type="protein sequence ID" value="OGI66228.1"/>
    <property type="molecule type" value="Genomic_DNA"/>
</dbReference>
<dbReference type="AlphaFoldDB" id="A0A1F6V9D4"/>
<dbReference type="Proteomes" id="UP000177370">
    <property type="component" value="Unassembled WGS sequence"/>
</dbReference>
<protein>
    <submittedName>
        <fullName evidence="2">Uncharacterized protein</fullName>
    </submittedName>
</protein>
<comment type="caution">
    <text evidence="2">The sequence shown here is derived from an EMBL/GenBank/DDBJ whole genome shotgun (WGS) entry which is preliminary data.</text>
</comment>
<organism evidence="2 3">
    <name type="scientific">Candidatus Nomurabacteria bacterium RIFCSPHIGHO2_01_FULL_40_24b</name>
    <dbReference type="NCBI Taxonomy" id="1801739"/>
    <lineage>
        <taxon>Bacteria</taxon>
        <taxon>Candidatus Nomuraibacteriota</taxon>
    </lineage>
</organism>